<dbReference type="GO" id="GO:0000160">
    <property type="term" value="P:phosphorelay signal transduction system"/>
    <property type="evidence" value="ECO:0007669"/>
    <property type="project" value="UniProtKB-KW"/>
</dbReference>
<dbReference type="AlphaFoldDB" id="A0A2T5P7W5"/>
<dbReference type="OrthoDB" id="9809567at2"/>
<feature type="domain" description="Histidine kinase" evidence="12">
    <location>
        <begin position="236"/>
        <end position="438"/>
    </location>
</feature>
<dbReference type="InterPro" id="IPR005467">
    <property type="entry name" value="His_kinase_dom"/>
</dbReference>
<evidence type="ECO:0000259" key="12">
    <source>
        <dbReference type="PROSITE" id="PS50109"/>
    </source>
</evidence>
<dbReference type="PROSITE" id="PS50885">
    <property type="entry name" value="HAMP"/>
    <property type="match status" value="1"/>
</dbReference>
<evidence type="ECO:0000256" key="2">
    <source>
        <dbReference type="ARBA" id="ARBA00004370"/>
    </source>
</evidence>
<dbReference type="InterPro" id="IPR036890">
    <property type="entry name" value="HATPase_C_sf"/>
</dbReference>
<dbReference type="Gene3D" id="1.10.287.130">
    <property type="match status" value="1"/>
</dbReference>
<evidence type="ECO:0000256" key="5">
    <source>
        <dbReference type="ARBA" id="ARBA00022679"/>
    </source>
</evidence>
<dbReference type="SUPFAM" id="SSF55874">
    <property type="entry name" value="ATPase domain of HSP90 chaperone/DNA topoisomerase II/histidine kinase"/>
    <property type="match status" value="1"/>
</dbReference>
<evidence type="ECO:0000256" key="4">
    <source>
        <dbReference type="ARBA" id="ARBA00022553"/>
    </source>
</evidence>
<evidence type="ECO:0000313" key="14">
    <source>
        <dbReference type="EMBL" id="PTU73842.1"/>
    </source>
</evidence>
<dbReference type="Pfam" id="PF02518">
    <property type="entry name" value="HATPase_c"/>
    <property type="match status" value="1"/>
</dbReference>
<dbReference type="RefSeq" id="WP_108108304.1">
    <property type="nucleotide sequence ID" value="NZ_QASN01000020.1"/>
</dbReference>
<dbReference type="EMBL" id="QASN01000020">
    <property type="protein sequence ID" value="PTU73842.1"/>
    <property type="molecule type" value="Genomic_DNA"/>
</dbReference>
<dbReference type="Proteomes" id="UP000244064">
    <property type="component" value="Unassembled WGS sequence"/>
</dbReference>
<keyword evidence="10" id="KW-0472">Membrane</keyword>
<evidence type="ECO:0000256" key="3">
    <source>
        <dbReference type="ARBA" id="ARBA00012438"/>
    </source>
</evidence>
<comment type="catalytic activity">
    <reaction evidence="1">
        <text>ATP + protein L-histidine = ADP + protein N-phospho-L-histidine.</text>
        <dbReference type="EC" id="2.7.13.3"/>
    </reaction>
</comment>
<dbReference type="PANTHER" id="PTHR45436:SF5">
    <property type="entry name" value="SENSOR HISTIDINE KINASE TRCS"/>
    <property type="match status" value="1"/>
</dbReference>
<evidence type="ECO:0000256" key="7">
    <source>
        <dbReference type="ARBA" id="ARBA00022741"/>
    </source>
</evidence>
<protein>
    <recommendedName>
        <fullName evidence="3">histidine kinase</fullName>
        <ecNumber evidence="3">2.7.13.3</ecNumber>
    </recommendedName>
</protein>
<reference evidence="14 15" key="1">
    <citation type="submission" date="2018-04" db="EMBL/GenBank/DDBJ databases">
        <title>Pseudomonas sp. nov., isolated from mangrove soil.</title>
        <authorList>
            <person name="Chen C."/>
        </authorList>
    </citation>
    <scope>NUCLEOTIDE SEQUENCE [LARGE SCALE GENOMIC DNA]</scope>
    <source>
        <strain evidence="14 15">TC-11</strain>
    </source>
</reference>
<evidence type="ECO:0000256" key="11">
    <source>
        <dbReference type="ARBA" id="ARBA00023012"/>
    </source>
</evidence>
<sequence length="438" mass="48898">MRSIQRRLGVGLLFILLLVGVVMVNASIWLVDLGLRRYLQNGLRDEAELLLIATVRGPAGIQLDDLRLSPAYQRPLSGSYFRVDLPDQVWRSRSSWDFQLERPTRSGLQHGLVDGPGGQELLVYRADFRRFGSDLSITAAQDYRPLSLAFTQVRWLLSGIGALALLVVLLLQWLNVRAALHPLERVRLQVLQLQQGRRGRLDSEADRELAPLVEQINSLLQHTEGSLRRSRNAVGNLGHALKTPLAVLRSLLARAELDALQPLRRQMDDQLDVVEQRLARELNRARLSGEVLPGAHFECDQELPPLCDTLRMIHPHLRQLSWQAPPGLRLPWDREDLLEVLGNLLDNACKWALTQVSLSIEQDGQELLLRIEDDGPGVAEQLRSSLLARGSRLDEQVPGHGLGLAIVRDTLDAWGGTLQLGNAGLGGLRVDVRLPLPN</sequence>
<keyword evidence="8" id="KW-0418">Kinase</keyword>
<dbReference type="GO" id="GO:0005524">
    <property type="term" value="F:ATP binding"/>
    <property type="evidence" value="ECO:0007669"/>
    <property type="project" value="UniProtKB-KW"/>
</dbReference>
<dbReference type="InterPro" id="IPR003660">
    <property type="entry name" value="HAMP_dom"/>
</dbReference>
<evidence type="ECO:0000256" key="9">
    <source>
        <dbReference type="ARBA" id="ARBA00022840"/>
    </source>
</evidence>
<comment type="subcellular location">
    <subcellularLocation>
        <location evidence="2">Membrane</location>
    </subcellularLocation>
</comment>
<organism evidence="14 15">
    <name type="scientific">Pseudomonas mangrovi</name>
    <dbReference type="NCBI Taxonomy" id="2161748"/>
    <lineage>
        <taxon>Bacteria</taxon>
        <taxon>Pseudomonadati</taxon>
        <taxon>Pseudomonadota</taxon>
        <taxon>Gammaproteobacteria</taxon>
        <taxon>Pseudomonadales</taxon>
        <taxon>Pseudomonadaceae</taxon>
        <taxon>Pseudomonas</taxon>
    </lineage>
</organism>
<evidence type="ECO:0000256" key="6">
    <source>
        <dbReference type="ARBA" id="ARBA00022692"/>
    </source>
</evidence>
<feature type="domain" description="HAMP" evidence="13">
    <location>
        <begin position="177"/>
        <end position="228"/>
    </location>
</feature>
<comment type="caution">
    <text evidence="14">The sequence shown here is derived from an EMBL/GenBank/DDBJ whole genome shotgun (WGS) entry which is preliminary data.</text>
</comment>
<keyword evidence="9 14" id="KW-0067">ATP-binding</keyword>
<dbReference type="InterPro" id="IPR050428">
    <property type="entry name" value="TCS_sensor_his_kinase"/>
</dbReference>
<dbReference type="PANTHER" id="PTHR45436">
    <property type="entry name" value="SENSOR HISTIDINE KINASE YKOH"/>
    <property type="match status" value="1"/>
</dbReference>
<keyword evidence="7" id="KW-0547">Nucleotide-binding</keyword>
<keyword evidence="11" id="KW-0902">Two-component regulatory system</keyword>
<keyword evidence="10" id="KW-1133">Transmembrane helix</keyword>
<evidence type="ECO:0000256" key="10">
    <source>
        <dbReference type="ARBA" id="ARBA00022989"/>
    </source>
</evidence>
<accession>A0A2T5P7W5</accession>
<dbReference type="PROSITE" id="PS50109">
    <property type="entry name" value="HIS_KIN"/>
    <property type="match status" value="1"/>
</dbReference>
<dbReference type="InterPro" id="IPR003594">
    <property type="entry name" value="HATPase_dom"/>
</dbReference>
<dbReference type="EC" id="2.7.13.3" evidence="3"/>
<dbReference type="InterPro" id="IPR058619">
    <property type="entry name" value="PhoQ/CarS-like_HATPase"/>
</dbReference>
<keyword evidence="15" id="KW-1185">Reference proteome</keyword>
<dbReference type="GO" id="GO:0004673">
    <property type="term" value="F:protein histidine kinase activity"/>
    <property type="evidence" value="ECO:0007669"/>
    <property type="project" value="UniProtKB-EC"/>
</dbReference>
<gene>
    <name evidence="14" type="ORF">DBO85_16250</name>
</gene>
<proteinExistence type="predicted"/>
<evidence type="ECO:0000256" key="1">
    <source>
        <dbReference type="ARBA" id="ARBA00000085"/>
    </source>
</evidence>
<dbReference type="GO" id="GO:0005886">
    <property type="term" value="C:plasma membrane"/>
    <property type="evidence" value="ECO:0007669"/>
    <property type="project" value="TreeGrafter"/>
</dbReference>
<name>A0A2T5P7W5_9PSED</name>
<dbReference type="SMART" id="SM00387">
    <property type="entry name" value="HATPase_c"/>
    <property type="match status" value="1"/>
</dbReference>
<keyword evidence="5" id="KW-0808">Transferase</keyword>
<evidence type="ECO:0000313" key="15">
    <source>
        <dbReference type="Proteomes" id="UP000244064"/>
    </source>
</evidence>
<keyword evidence="6" id="KW-0812">Transmembrane</keyword>
<evidence type="ECO:0000256" key="8">
    <source>
        <dbReference type="ARBA" id="ARBA00022777"/>
    </source>
</evidence>
<keyword evidence="4" id="KW-0597">Phosphoprotein</keyword>
<evidence type="ECO:0000259" key="13">
    <source>
        <dbReference type="PROSITE" id="PS50885"/>
    </source>
</evidence>
<dbReference type="CDD" id="cd16954">
    <property type="entry name" value="HATPase_PhoQ-like"/>
    <property type="match status" value="1"/>
</dbReference>
<dbReference type="Gene3D" id="3.30.565.10">
    <property type="entry name" value="Histidine kinase-like ATPase, C-terminal domain"/>
    <property type="match status" value="1"/>
</dbReference>